<reference evidence="2 3" key="1">
    <citation type="journal article" date="2013" name="PLoS Genet.">
        <title>Genomic mechanisms accounting for the adaptation to parasitism in nematode-trapping fungi.</title>
        <authorList>
            <person name="Meerupati T."/>
            <person name="Andersson K.M."/>
            <person name="Friman E."/>
            <person name="Kumar D."/>
            <person name="Tunlid A."/>
            <person name="Ahren D."/>
        </authorList>
    </citation>
    <scope>NUCLEOTIDE SEQUENCE [LARGE SCALE GENOMIC DNA]</scope>
    <source>
        <strain evidence="2 3">CBS 200.50</strain>
    </source>
</reference>
<keyword evidence="3" id="KW-1185">Reference proteome</keyword>
<dbReference type="HOGENOM" id="CLU_706009_0_0_1"/>
<feature type="chain" id="PRO_5004548038" evidence="1">
    <location>
        <begin position="23"/>
        <end position="391"/>
    </location>
</feature>
<dbReference type="EMBL" id="AQGS01000063">
    <property type="protein sequence ID" value="EPS43875.1"/>
    <property type="molecule type" value="Genomic_DNA"/>
</dbReference>
<dbReference type="AlphaFoldDB" id="S8ALQ2"/>
<evidence type="ECO:0000256" key="1">
    <source>
        <dbReference type="SAM" id="SignalP"/>
    </source>
</evidence>
<gene>
    <name evidence="2" type="ORF">H072_2088</name>
</gene>
<name>S8ALQ2_DACHA</name>
<sequence length="391" mass="43348">MTRPRWLVFLLSHILINYHCSSFIDARVVPSLEVRDQELSASLHNEPYLQKRRSKPPKLSKSNEDFILYGGDPHIPQDEEPDPVWLSKINIDGAKTPDPGTQVSEAYKVSVDAGMRLKVAVSDAYAKNLEQVYKSKDILSAANNYKLEGDVEASFRGEYLATHALGADAMDLETAGLKRLYAAMTADNETTSGLRMSNDYSAMSIENAEGGNLPVYSFWASLSDGMLAVRRVRKYDDKPGSGDKKDVKKISFSDALYTSWLRYTTAVGMVDPPLGLNFVSILDVQDNETIEIILEAYKVAKLDPVDGDIKKLQESGRLPDAKNILRAGRASGDQKEQSIFEALIGTPLTMGITQFLVDHRDAMGHLEIDYVGVVYNTPTREFTLAVRVSLS</sequence>
<reference evidence="3" key="2">
    <citation type="submission" date="2013-04" db="EMBL/GenBank/DDBJ databases">
        <title>Genomic mechanisms accounting for the adaptation to parasitism in nematode-trapping fungi.</title>
        <authorList>
            <person name="Ahren D.G."/>
        </authorList>
    </citation>
    <scope>NUCLEOTIDE SEQUENCE [LARGE SCALE GENOMIC DNA]</scope>
    <source>
        <strain evidence="3">CBS 200.50</strain>
    </source>
</reference>
<evidence type="ECO:0000313" key="3">
    <source>
        <dbReference type="Proteomes" id="UP000015100"/>
    </source>
</evidence>
<organism evidence="2 3">
    <name type="scientific">Dactylellina haptotyla (strain CBS 200.50)</name>
    <name type="common">Nematode-trapping fungus</name>
    <name type="synonym">Monacrosporium haptotylum</name>
    <dbReference type="NCBI Taxonomy" id="1284197"/>
    <lineage>
        <taxon>Eukaryota</taxon>
        <taxon>Fungi</taxon>
        <taxon>Dikarya</taxon>
        <taxon>Ascomycota</taxon>
        <taxon>Pezizomycotina</taxon>
        <taxon>Orbiliomycetes</taxon>
        <taxon>Orbiliales</taxon>
        <taxon>Orbiliaceae</taxon>
        <taxon>Dactylellina</taxon>
    </lineage>
</organism>
<feature type="signal peptide" evidence="1">
    <location>
        <begin position="1"/>
        <end position="22"/>
    </location>
</feature>
<evidence type="ECO:0000313" key="2">
    <source>
        <dbReference type="EMBL" id="EPS43875.1"/>
    </source>
</evidence>
<keyword evidence="1" id="KW-0732">Signal</keyword>
<dbReference type="Proteomes" id="UP000015100">
    <property type="component" value="Unassembled WGS sequence"/>
</dbReference>
<dbReference type="STRING" id="1284197.S8ALQ2"/>
<protein>
    <submittedName>
        <fullName evidence="2">Uncharacterized protein</fullName>
    </submittedName>
</protein>
<accession>S8ALQ2</accession>
<dbReference type="OrthoDB" id="5337308at2759"/>
<comment type="caution">
    <text evidence="2">The sequence shown here is derived from an EMBL/GenBank/DDBJ whole genome shotgun (WGS) entry which is preliminary data.</text>
</comment>
<proteinExistence type="predicted"/>